<evidence type="ECO:0000256" key="2">
    <source>
        <dbReference type="ARBA" id="ARBA00022475"/>
    </source>
</evidence>
<dbReference type="AlphaFoldDB" id="A0A382PZP0"/>
<keyword evidence="2" id="KW-1003">Cell membrane</keyword>
<comment type="subcellular location">
    <subcellularLocation>
        <location evidence="1">Cell membrane</location>
        <topology evidence="1">Multi-pass membrane protein</topology>
    </subcellularLocation>
</comment>
<dbReference type="GO" id="GO:0009103">
    <property type="term" value="P:lipopolysaccharide biosynthetic process"/>
    <property type="evidence" value="ECO:0007669"/>
    <property type="project" value="TreeGrafter"/>
</dbReference>
<dbReference type="InterPro" id="IPR018480">
    <property type="entry name" value="PNAcMuramoyl-5peptid_Trfase_CS"/>
</dbReference>
<reference evidence="8" key="1">
    <citation type="submission" date="2018-05" db="EMBL/GenBank/DDBJ databases">
        <authorList>
            <person name="Lanie J.A."/>
            <person name="Ng W.-L."/>
            <person name="Kazmierczak K.M."/>
            <person name="Andrzejewski T.M."/>
            <person name="Davidsen T.M."/>
            <person name="Wayne K.J."/>
            <person name="Tettelin H."/>
            <person name="Glass J.I."/>
            <person name="Rusch D."/>
            <person name="Podicherti R."/>
            <person name="Tsui H.-C.T."/>
            <person name="Winkler M.E."/>
        </authorList>
    </citation>
    <scope>NUCLEOTIDE SEQUENCE</scope>
</reference>
<protein>
    <recommendedName>
        <fullName evidence="9">Glycosyltransferase family 4 protein</fullName>
    </recommendedName>
</protein>
<dbReference type="PROSITE" id="PS01348">
    <property type="entry name" value="MRAY_2"/>
    <property type="match status" value="1"/>
</dbReference>
<keyword evidence="4 7" id="KW-0812">Transmembrane</keyword>
<evidence type="ECO:0000256" key="1">
    <source>
        <dbReference type="ARBA" id="ARBA00004651"/>
    </source>
</evidence>
<keyword evidence="5 7" id="KW-1133">Transmembrane helix</keyword>
<organism evidence="8">
    <name type="scientific">marine metagenome</name>
    <dbReference type="NCBI Taxonomy" id="408172"/>
    <lineage>
        <taxon>unclassified sequences</taxon>
        <taxon>metagenomes</taxon>
        <taxon>ecological metagenomes</taxon>
    </lineage>
</organism>
<evidence type="ECO:0008006" key="9">
    <source>
        <dbReference type="Google" id="ProtNLM"/>
    </source>
</evidence>
<feature type="transmembrane region" description="Helical" evidence="7">
    <location>
        <begin position="103"/>
        <end position="122"/>
    </location>
</feature>
<keyword evidence="6 7" id="KW-0472">Membrane</keyword>
<feature type="non-terminal residue" evidence="8">
    <location>
        <position position="1"/>
    </location>
</feature>
<evidence type="ECO:0000256" key="7">
    <source>
        <dbReference type="SAM" id="Phobius"/>
    </source>
</evidence>
<sequence>TVFVFFVFCLYFLNLVELELMLVFGIGAGLATTVGYFDDLKGIGSIKKLILQFLLVLLILYVFNGGPLSMIERLSGWPSWTISAFLLLWLINVYNFIDGIDGLAISGAILILITLLLTFYITNHTSNLVLLFLVLFASCLGFLFFNWPKASIFMGDSGSIFLGYCFGAFIVYSLMKNEISFLTWLVVFGYYLGDTTTTTLIRIMLVKKWYHPHRSHAYQNLARKLDNHAIVSFGVMVYHILWLLPLAIWTVLKPNFGIIAVVLAFLPSIIWSIKFGPLFSRE</sequence>
<dbReference type="GO" id="GO:0044038">
    <property type="term" value="P:cell wall macromolecule biosynthetic process"/>
    <property type="evidence" value="ECO:0007669"/>
    <property type="project" value="TreeGrafter"/>
</dbReference>
<name>A0A382PZP0_9ZZZZ</name>
<feature type="transmembrane region" description="Helical" evidence="7">
    <location>
        <begin position="77"/>
        <end position="96"/>
    </location>
</feature>
<dbReference type="EMBL" id="UINC01110217">
    <property type="protein sequence ID" value="SVC77572.1"/>
    <property type="molecule type" value="Genomic_DNA"/>
</dbReference>
<dbReference type="GO" id="GO:0005886">
    <property type="term" value="C:plasma membrane"/>
    <property type="evidence" value="ECO:0007669"/>
    <property type="project" value="UniProtKB-SubCell"/>
</dbReference>
<feature type="transmembrane region" description="Helical" evidence="7">
    <location>
        <begin position="159"/>
        <end position="175"/>
    </location>
</feature>
<dbReference type="GO" id="GO:0016780">
    <property type="term" value="F:phosphotransferase activity, for other substituted phosphate groups"/>
    <property type="evidence" value="ECO:0007669"/>
    <property type="project" value="InterPro"/>
</dbReference>
<feature type="transmembrane region" description="Helical" evidence="7">
    <location>
        <begin position="20"/>
        <end position="37"/>
    </location>
</feature>
<proteinExistence type="predicted"/>
<feature type="transmembrane region" description="Helical" evidence="7">
    <location>
        <begin position="128"/>
        <end position="147"/>
    </location>
</feature>
<evidence type="ECO:0000256" key="3">
    <source>
        <dbReference type="ARBA" id="ARBA00022679"/>
    </source>
</evidence>
<evidence type="ECO:0000313" key="8">
    <source>
        <dbReference type="EMBL" id="SVC77572.1"/>
    </source>
</evidence>
<dbReference type="GO" id="GO:0071555">
    <property type="term" value="P:cell wall organization"/>
    <property type="evidence" value="ECO:0007669"/>
    <property type="project" value="TreeGrafter"/>
</dbReference>
<feature type="transmembrane region" description="Helical" evidence="7">
    <location>
        <begin position="49"/>
        <end position="71"/>
    </location>
</feature>
<feature type="transmembrane region" description="Helical" evidence="7">
    <location>
        <begin position="181"/>
        <end position="206"/>
    </location>
</feature>
<keyword evidence="3" id="KW-0808">Transferase</keyword>
<feature type="transmembrane region" description="Helical" evidence="7">
    <location>
        <begin position="227"/>
        <end position="249"/>
    </location>
</feature>
<accession>A0A382PZP0</accession>
<dbReference type="PANTHER" id="PTHR22926:SF3">
    <property type="entry name" value="UNDECAPRENYL-PHOSPHATE ALPHA-N-ACETYLGLUCOSAMINYL 1-PHOSPHATE TRANSFERASE"/>
    <property type="match status" value="1"/>
</dbReference>
<dbReference type="PANTHER" id="PTHR22926">
    <property type="entry name" value="PHOSPHO-N-ACETYLMURAMOYL-PENTAPEPTIDE-TRANSFERASE"/>
    <property type="match status" value="1"/>
</dbReference>
<evidence type="ECO:0000256" key="4">
    <source>
        <dbReference type="ARBA" id="ARBA00022692"/>
    </source>
</evidence>
<feature type="transmembrane region" description="Helical" evidence="7">
    <location>
        <begin position="255"/>
        <end position="273"/>
    </location>
</feature>
<evidence type="ECO:0000256" key="6">
    <source>
        <dbReference type="ARBA" id="ARBA00023136"/>
    </source>
</evidence>
<evidence type="ECO:0000256" key="5">
    <source>
        <dbReference type="ARBA" id="ARBA00022989"/>
    </source>
</evidence>
<dbReference type="Pfam" id="PF00953">
    <property type="entry name" value="Glycos_transf_4"/>
    <property type="match status" value="1"/>
</dbReference>
<gene>
    <name evidence="8" type="ORF">METZ01_LOCUS330426</name>
</gene>
<dbReference type="InterPro" id="IPR000715">
    <property type="entry name" value="Glycosyl_transferase_4"/>
</dbReference>